<reference evidence="1 2" key="1">
    <citation type="submission" date="2024-06" db="EMBL/GenBank/DDBJ databases">
        <title>The Natural Products Discovery Center: Release of the First 8490 Sequenced Strains for Exploring Actinobacteria Biosynthetic Diversity.</title>
        <authorList>
            <person name="Kalkreuter E."/>
            <person name="Kautsar S.A."/>
            <person name="Yang D."/>
            <person name="Bader C.D."/>
            <person name="Teijaro C.N."/>
            <person name="Fluegel L."/>
            <person name="Davis C.M."/>
            <person name="Simpson J.R."/>
            <person name="Lauterbach L."/>
            <person name="Steele A.D."/>
            <person name="Gui C."/>
            <person name="Meng S."/>
            <person name="Li G."/>
            <person name="Viehrig K."/>
            <person name="Ye F."/>
            <person name="Su P."/>
            <person name="Kiefer A.F."/>
            <person name="Nichols A."/>
            <person name="Cepeda A.J."/>
            <person name="Yan W."/>
            <person name="Fan B."/>
            <person name="Jiang Y."/>
            <person name="Adhikari A."/>
            <person name="Zheng C.-J."/>
            <person name="Schuster L."/>
            <person name="Cowan T.M."/>
            <person name="Smanski M.J."/>
            <person name="Chevrette M.G."/>
            <person name="De Carvalho L.P.S."/>
            <person name="Shen B."/>
        </authorList>
    </citation>
    <scope>NUCLEOTIDE SEQUENCE [LARGE SCALE GENOMIC DNA]</scope>
    <source>
        <strain evidence="1 2">NPDC019708</strain>
    </source>
</reference>
<evidence type="ECO:0000313" key="1">
    <source>
        <dbReference type="EMBL" id="MEU1956794.1"/>
    </source>
</evidence>
<dbReference type="EMBL" id="JBEYBF010000045">
    <property type="protein sequence ID" value="MEU1956794.1"/>
    <property type="molecule type" value="Genomic_DNA"/>
</dbReference>
<gene>
    <name evidence="1" type="ORF">ABZ510_33705</name>
</gene>
<proteinExistence type="predicted"/>
<keyword evidence="2" id="KW-1185">Reference proteome</keyword>
<comment type="caution">
    <text evidence="1">The sequence shown here is derived from an EMBL/GenBank/DDBJ whole genome shotgun (WGS) entry which is preliminary data.</text>
</comment>
<accession>A0ABV2X0W8</accession>
<dbReference type="Proteomes" id="UP001550628">
    <property type="component" value="Unassembled WGS sequence"/>
</dbReference>
<name>A0ABV2X0W8_9NOCA</name>
<protein>
    <submittedName>
        <fullName evidence="1">Histone deacetylase</fullName>
    </submittedName>
</protein>
<organism evidence="1 2">
    <name type="scientific">Nocardia rhamnosiphila</name>
    <dbReference type="NCBI Taxonomy" id="426716"/>
    <lineage>
        <taxon>Bacteria</taxon>
        <taxon>Bacillati</taxon>
        <taxon>Actinomycetota</taxon>
        <taxon>Actinomycetes</taxon>
        <taxon>Mycobacteriales</taxon>
        <taxon>Nocardiaceae</taxon>
        <taxon>Nocardia</taxon>
    </lineage>
</organism>
<sequence>MPDYVWYASYGSNLHADRLNYYIEGGTPPGTDHLYPGMRDRTPPLKTRPLTLPGSIYFAWESPVWTGGVAFYAADPPPSWTTGAAARGYLLTTGQFSDLQTQEMYREPGPELDLTEVLRIGRSELGPGRYETLVHADDLDGWPILTFTSPWNPQTVELNKPSARYLQMVSSGLHESHGWNAAKILSYLSELPGIEGNWGGDELRALLSETLDSGQ</sequence>
<evidence type="ECO:0000313" key="2">
    <source>
        <dbReference type="Proteomes" id="UP001550628"/>
    </source>
</evidence>
<dbReference type="Gene3D" id="3.10.490.10">
    <property type="entry name" value="Gamma-glutamyl cyclotransferase-like"/>
    <property type="match status" value="1"/>
</dbReference>
<dbReference type="RefSeq" id="WP_356959873.1">
    <property type="nucleotide sequence ID" value="NZ_JBEYBD010000037.1"/>
</dbReference>